<dbReference type="GO" id="GO:0016192">
    <property type="term" value="P:vesicle-mediated transport"/>
    <property type="evidence" value="ECO:0007669"/>
    <property type="project" value="InterPro"/>
</dbReference>
<dbReference type="AlphaFoldDB" id="A0A058YZ00"/>
<dbReference type="EMBL" id="KK198051">
    <property type="protein sequence ID" value="KCV67219.1"/>
    <property type="molecule type" value="Genomic_DNA"/>
</dbReference>
<feature type="non-terminal residue" evidence="3">
    <location>
        <position position="402"/>
    </location>
</feature>
<evidence type="ECO:0000259" key="2">
    <source>
        <dbReference type="Pfam" id="PF23953"/>
    </source>
</evidence>
<evidence type="ECO:0000313" key="3">
    <source>
        <dbReference type="EMBL" id="KCV67219.1"/>
    </source>
</evidence>
<sequence length="402" mass="44120">MDHQGKVVWCRNNEVQTLNLGTLPAESFSRPGQAMVDGFACEPTRVVAPTKELGESGLFPQSLSHSPNGRFVAVVGDDEYILYSALAWRQMHFGQALDFVWSHQPNYHAVRHSGHRVQIFHQMKETRTIQTNFPADAIFGGACLAVCSSSFVCFFDWEFGLLTRRIDVSAHTIIWNQAGDHVAICSDDSIFLLSYDAGMARSALAAASATGELLDEQGGVEGVFNVTAELSDSLLTGCWVENCFVYTTRRGSGGSSTLAYATANGSFRHVLATLEQPRYLLGYLPKVAGGRLVLADRDCALETRPLPLSLLAYQSAVARDDRVLAERLLPFVPKSLHNELARFASTRGDIDAALALATDRDLKFDLAMKAGRLELAMEQAEALDRTDIWAKIAERALADWSQ</sequence>
<dbReference type="Proteomes" id="UP000030693">
    <property type="component" value="Unassembled WGS sequence"/>
</dbReference>
<dbReference type="InterPro" id="IPR036322">
    <property type="entry name" value="WD40_repeat_dom_sf"/>
</dbReference>
<protein>
    <submittedName>
        <fullName evidence="3">Uncharacterized protein</fullName>
    </submittedName>
</protein>
<proteinExistence type="predicted"/>
<dbReference type="RefSeq" id="XP_009498376.1">
    <property type="nucleotide sequence ID" value="XM_009500101.1"/>
</dbReference>
<dbReference type="GO" id="GO:0005198">
    <property type="term" value="F:structural molecule activity"/>
    <property type="evidence" value="ECO:0007669"/>
    <property type="project" value="InterPro"/>
</dbReference>
<dbReference type="eggNOG" id="KOG0276">
    <property type="taxonomic scope" value="Eukaryota"/>
</dbReference>
<dbReference type="InterPro" id="IPR056176">
    <property type="entry name" value="TPR_COPA_B"/>
</dbReference>
<dbReference type="GO" id="GO:0030117">
    <property type="term" value="C:membrane coat"/>
    <property type="evidence" value="ECO:0007669"/>
    <property type="project" value="InterPro"/>
</dbReference>
<gene>
    <name evidence="3" type="ORF">H696_06361</name>
</gene>
<keyword evidence="4" id="KW-1185">Reference proteome</keyword>
<dbReference type="GO" id="GO:0006886">
    <property type="term" value="P:intracellular protein transport"/>
    <property type="evidence" value="ECO:0007669"/>
    <property type="project" value="InterPro"/>
</dbReference>
<dbReference type="OrthoDB" id="10261470at2759"/>
<evidence type="ECO:0000313" key="4">
    <source>
        <dbReference type="Proteomes" id="UP000030693"/>
    </source>
</evidence>
<evidence type="ECO:0000259" key="1">
    <source>
        <dbReference type="Pfam" id="PF04053"/>
    </source>
</evidence>
<name>A0A058YZ00_FONAL</name>
<organism evidence="3">
    <name type="scientific">Fonticula alba</name>
    <name type="common">Slime mold</name>
    <dbReference type="NCBI Taxonomy" id="691883"/>
    <lineage>
        <taxon>Eukaryota</taxon>
        <taxon>Rotosphaerida</taxon>
        <taxon>Fonticulaceae</taxon>
        <taxon>Fonticula</taxon>
    </lineage>
</organism>
<dbReference type="InterPro" id="IPR006692">
    <property type="entry name" value="Beta-prop_COPA/B_2nd"/>
</dbReference>
<dbReference type="Gene3D" id="1.25.40.470">
    <property type="match status" value="1"/>
</dbReference>
<dbReference type="Pfam" id="PF23953">
    <property type="entry name" value="TPR_COPA_B"/>
    <property type="match status" value="1"/>
</dbReference>
<dbReference type="STRING" id="691883.A0A058YZ00"/>
<dbReference type="GeneID" id="20531086"/>
<accession>A0A058YZ00</accession>
<dbReference type="SUPFAM" id="SSF50978">
    <property type="entry name" value="WD40 repeat-like"/>
    <property type="match status" value="1"/>
</dbReference>
<dbReference type="Pfam" id="PF04053">
    <property type="entry name" value="B-prop_COPA_B_2nd"/>
    <property type="match status" value="1"/>
</dbReference>
<feature type="domain" description="COPA/B TPR" evidence="2">
    <location>
        <begin position="313"/>
        <end position="400"/>
    </location>
</feature>
<feature type="domain" description="COPA/B second beta-propeller" evidence="1">
    <location>
        <begin position="45"/>
        <end position="286"/>
    </location>
</feature>
<reference evidence="3" key="1">
    <citation type="submission" date="2013-04" db="EMBL/GenBank/DDBJ databases">
        <title>The Genome Sequence of Fonticula alba ATCC 38817.</title>
        <authorList>
            <consortium name="The Broad Institute Genomics Platform"/>
            <person name="Russ C."/>
            <person name="Cuomo C."/>
            <person name="Burger G."/>
            <person name="Gray M.W."/>
            <person name="Holland P.W.H."/>
            <person name="King N."/>
            <person name="Lang F.B.F."/>
            <person name="Roger A.J."/>
            <person name="Ruiz-Trillo I."/>
            <person name="Brown M."/>
            <person name="Walker B."/>
            <person name="Young S."/>
            <person name="Zeng Q."/>
            <person name="Gargeya S."/>
            <person name="Fitzgerald M."/>
            <person name="Haas B."/>
            <person name="Abouelleil A."/>
            <person name="Allen A.W."/>
            <person name="Alvarado L."/>
            <person name="Arachchi H.M."/>
            <person name="Berlin A.M."/>
            <person name="Chapman S.B."/>
            <person name="Gainer-Dewar J."/>
            <person name="Goldberg J."/>
            <person name="Griggs A."/>
            <person name="Gujja S."/>
            <person name="Hansen M."/>
            <person name="Howarth C."/>
            <person name="Imamovic A."/>
            <person name="Ireland A."/>
            <person name="Larimer J."/>
            <person name="McCowan C."/>
            <person name="Murphy C."/>
            <person name="Pearson M."/>
            <person name="Poon T.W."/>
            <person name="Priest M."/>
            <person name="Roberts A."/>
            <person name="Saif S."/>
            <person name="Shea T."/>
            <person name="Sisk P."/>
            <person name="Sykes S."/>
            <person name="Wortman J."/>
            <person name="Nusbaum C."/>
            <person name="Birren B."/>
        </authorList>
    </citation>
    <scope>NUCLEOTIDE SEQUENCE [LARGE SCALE GENOMIC DNA]</scope>
    <source>
        <strain evidence="3">ATCC 38817</strain>
    </source>
</reference>